<evidence type="ECO:0000313" key="4">
    <source>
        <dbReference type="EMBL" id="TQL95664.1"/>
    </source>
</evidence>
<proteinExistence type="inferred from homology"/>
<dbReference type="Gene3D" id="2.60.120.200">
    <property type="match status" value="1"/>
</dbReference>
<comment type="similarity">
    <text evidence="1">Belongs to the glycosyl hydrolase 16 family.</text>
</comment>
<accession>A0A543CEY4</accession>
<feature type="region of interest" description="Disordered" evidence="2">
    <location>
        <begin position="27"/>
        <end position="47"/>
    </location>
</feature>
<dbReference type="AlphaFoldDB" id="A0A543CEY4"/>
<dbReference type="GO" id="GO:0005975">
    <property type="term" value="P:carbohydrate metabolic process"/>
    <property type="evidence" value="ECO:0007669"/>
    <property type="project" value="InterPro"/>
</dbReference>
<dbReference type="CDD" id="cd00413">
    <property type="entry name" value="Glyco_hydrolase_16"/>
    <property type="match status" value="1"/>
</dbReference>
<name>A0A543CEY4_9ACTN</name>
<dbReference type="Pfam" id="PF00722">
    <property type="entry name" value="Glyco_hydro_16"/>
    <property type="match status" value="1"/>
</dbReference>
<dbReference type="SUPFAM" id="SSF49899">
    <property type="entry name" value="Concanavalin A-like lectins/glucanases"/>
    <property type="match status" value="1"/>
</dbReference>
<dbReference type="EMBL" id="VFOZ01000001">
    <property type="protein sequence ID" value="TQL95664.1"/>
    <property type="molecule type" value="Genomic_DNA"/>
</dbReference>
<dbReference type="InterPro" id="IPR000757">
    <property type="entry name" value="Beta-glucanase-like"/>
</dbReference>
<evidence type="ECO:0000256" key="1">
    <source>
        <dbReference type="ARBA" id="ARBA00006865"/>
    </source>
</evidence>
<organism evidence="4 5">
    <name type="scientific">Actinoallomurus bryophytorum</name>
    <dbReference type="NCBI Taxonomy" id="1490222"/>
    <lineage>
        <taxon>Bacteria</taxon>
        <taxon>Bacillati</taxon>
        <taxon>Actinomycetota</taxon>
        <taxon>Actinomycetes</taxon>
        <taxon>Streptosporangiales</taxon>
        <taxon>Thermomonosporaceae</taxon>
        <taxon>Actinoallomurus</taxon>
    </lineage>
</organism>
<dbReference type="RefSeq" id="WP_246122394.1">
    <property type="nucleotide sequence ID" value="NZ_VFOZ01000001.1"/>
</dbReference>
<dbReference type="Proteomes" id="UP000316096">
    <property type="component" value="Unassembled WGS sequence"/>
</dbReference>
<comment type="caution">
    <text evidence="4">The sequence shown here is derived from an EMBL/GenBank/DDBJ whole genome shotgun (WGS) entry which is preliminary data.</text>
</comment>
<feature type="domain" description="GH16" evidence="3">
    <location>
        <begin position="45"/>
        <end position="259"/>
    </location>
</feature>
<dbReference type="PROSITE" id="PS51762">
    <property type="entry name" value="GH16_2"/>
    <property type="match status" value="1"/>
</dbReference>
<dbReference type="GO" id="GO:0004553">
    <property type="term" value="F:hydrolase activity, hydrolyzing O-glycosyl compounds"/>
    <property type="evidence" value="ECO:0007669"/>
    <property type="project" value="InterPro"/>
</dbReference>
<dbReference type="InterPro" id="IPR050546">
    <property type="entry name" value="Glycosyl_Hydrlase_16"/>
</dbReference>
<dbReference type="InterPro" id="IPR013320">
    <property type="entry name" value="ConA-like_dom_sf"/>
</dbReference>
<keyword evidence="5" id="KW-1185">Reference proteome</keyword>
<dbReference type="PANTHER" id="PTHR10963:SF55">
    <property type="entry name" value="GLYCOSIDE HYDROLASE FAMILY 16 PROTEIN"/>
    <property type="match status" value="1"/>
</dbReference>
<evidence type="ECO:0000259" key="3">
    <source>
        <dbReference type="PROSITE" id="PS51762"/>
    </source>
</evidence>
<evidence type="ECO:0000256" key="2">
    <source>
        <dbReference type="SAM" id="MobiDB-lite"/>
    </source>
</evidence>
<reference evidence="4 5" key="1">
    <citation type="submission" date="2019-06" db="EMBL/GenBank/DDBJ databases">
        <title>Sequencing the genomes of 1000 actinobacteria strains.</title>
        <authorList>
            <person name="Klenk H.-P."/>
        </authorList>
    </citation>
    <scope>NUCLEOTIDE SEQUENCE [LARGE SCALE GENOMIC DNA]</scope>
    <source>
        <strain evidence="4 5">DSM 102200</strain>
    </source>
</reference>
<evidence type="ECO:0000313" key="5">
    <source>
        <dbReference type="Proteomes" id="UP000316096"/>
    </source>
</evidence>
<sequence length="261" mass="28594">MAFDGVIRGTAVAIALAVAAGGCSHHSSRVTQSGGGQGKAPSGASKTWGTPILSDDFGGTQLDANKWQVYEAPDASTHRGVAAGTHVSDGKLMLVGGIYGGKDQGAGVISRFSQTYGRWEARMRSDPGAGYSATAFLWPVHMGDPEFAEIDFAEILSANRHSGGLFIHHGRDDQQVQRTTHADFTKWHTVAVDWLPDHVTFWMDGKKTWTYNGSFVPKQSMMQLYLRNEMRNGFHRTSETPQKITMQVDWIRVYRAPPPAR</sequence>
<protein>
    <submittedName>
        <fullName evidence="4">Glycosyl hydrolase family 16</fullName>
    </submittedName>
</protein>
<keyword evidence="4" id="KW-0378">Hydrolase</keyword>
<dbReference type="PANTHER" id="PTHR10963">
    <property type="entry name" value="GLYCOSYL HYDROLASE-RELATED"/>
    <property type="match status" value="1"/>
</dbReference>
<gene>
    <name evidence="4" type="ORF">FB559_1172</name>
</gene>